<comment type="subcellular location">
    <subcellularLocation>
        <location evidence="1">Membrane</location>
        <topology evidence="1">Single-pass type I membrane protein</topology>
    </subcellularLocation>
</comment>
<evidence type="ECO:0000313" key="10">
    <source>
        <dbReference type="EMBL" id="RLN41681.1"/>
    </source>
</evidence>
<dbReference type="Pfam" id="PF08276">
    <property type="entry name" value="PAN_2"/>
    <property type="match status" value="1"/>
</dbReference>
<evidence type="ECO:0000313" key="11">
    <source>
        <dbReference type="Proteomes" id="UP000275267"/>
    </source>
</evidence>
<evidence type="ECO:0000256" key="2">
    <source>
        <dbReference type="ARBA" id="ARBA00012513"/>
    </source>
</evidence>
<dbReference type="SUPFAM" id="SSF51110">
    <property type="entry name" value="alpha-D-mannose-specific plant lectins"/>
    <property type="match status" value="1"/>
</dbReference>
<gene>
    <name evidence="10" type="ORF">C2845_PM01G18830</name>
</gene>
<keyword evidence="11" id="KW-1185">Reference proteome</keyword>
<dbReference type="EC" id="2.7.11.1" evidence="2"/>
<keyword evidence="5" id="KW-0675">Receptor</keyword>
<proteinExistence type="predicted"/>
<feature type="domain" description="Apple" evidence="9">
    <location>
        <begin position="273"/>
        <end position="359"/>
    </location>
</feature>
<dbReference type="Pfam" id="PF01453">
    <property type="entry name" value="B_lectin"/>
    <property type="match status" value="1"/>
</dbReference>
<dbReference type="CDD" id="cd00028">
    <property type="entry name" value="B_lectin"/>
    <property type="match status" value="1"/>
</dbReference>
<dbReference type="STRING" id="4540.A0A3L6TQD8"/>
<dbReference type="Gene3D" id="3.30.200.20">
    <property type="entry name" value="Phosphorylase Kinase, domain 1"/>
    <property type="match status" value="1"/>
</dbReference>
<dbReference type="OrthoDB" id="673608at2759"/>
<name>A0A3L6TQD8_PANMI</name>
<dbReference type="SMART" id="SM00473">
    <property type="entry name" value="PAN_AP"/>
    <property type="match status" value="1"/>
</dbReference>
<dbReference type="InterPro" id="IPR036426">
    <property type="entry name" value="Bulb-type_lectin_dom_sf"/>
</dbReference>
<dbReference type="InterPro" id="IPR001480">
    <property type="entry name" value="Bulb-type_lectin_dom"/>
</dbReference>
<dbReference type="PROSITE" id="PS50948">
    <property type="entry name" value="PAN"/>
    <property type="match status" value="1"/>
</dbReference>
<dbReference type="PANTHER" id="PTHR32444:SF118">
    <property type="entry name" value="OS09G0551150 PROTEIN"/>
    <property type="match status" value="1"/>
</dbReference>
<comment type="caution">
    <text evidence="10">The sequence shown here is derived from an EMBL/GenBank/DDBJ whole genome shotgun (WGS) entry which is preliminary data.</text>
</comment>
<dbReference type="GO" id="GO:0016020">
    <property type="term" value="C:membrane"/>
    <property type="evidence" value="ECO:0007669"/>
    <property type="project" value="UniProtKB-SubCell"/>
</dbReference>
<dbReference type="CDD" id="cd01098">
    <property type="entry name" value="PAN_AP_plant"/>
    <property type="match status" value="1"/>
</dbReference>
<dbReference type="GO" id="GO:0051707">
    <property type="term" value="P:response to other organism"/>
    <property type="evidence" value="ECO:0007669"/>
    <property type="project" value="UniProtKB-ARBA"/>
</dbReference>
<dbReference type="Proteomes" id="UP000275267">
    <property type="component" value="Unassembled WGS sequence"/>
</dbReference>
<keyword evidence="3" id="KW-0732">Signal</keyword>
<keyword evidence="4" id="KW-1015">Disulfide bond</keyword>
<evidence type="ECO:0000256" key="6">
    <source>
        <dbReference type="ARBA" id="ARBA00047899"/>
    </source>
</evidence>
<dbReference type="Gene3D" id="2.90.10.10">
    <property type="entry name" value="Bulb-type lectin domain"/>
    <property type="match status" value="1"/>
</dbReference>
<dbReference type="InterPro" id="IPR000858">
    <property type="entry name" value="S_locus_glycoprot_dom"/>
</dbReference>
<evidence type="ECO:0000259" key="9">
    <source>
        <dbReference type="PROSITE" id="PS50948"/>
    </source>
</evidence>
<evidence type="ECO:0000256" key="3">
    <source>
        <dbReference type="ARBA" id="ARBA00022729"/>
    </source>
</evidence>
<evidence type="ECO:0000256" key="7">
    <source>
        <dbReference type="ARBA" id="ARBA00048679"/>
    </source>
</evidence>
<dbReference type="AlphaFoldDB" id="A0A3L6TQD8"/>
<organism evidence="10 11">
    <name type="scientific">Panicum miliaceum</name>
    <name type="common">Proso millet</name>
    <name type="synonym">Broomcorn millet</name>
    <dbReference type="NCBI Taxonomy" id="4540"/>
    <lineage>
        <taxon>Eukaryota</taxon>
        <taxon>Viridiplantae</taxon>
        <taxon>Streptophyta</taxon>
        <taxon>Embryophyta</taxon>
        <taxon>Tracheophyta</taxon>
        <taxon>Spermatophyta</taxon>
        <taxon>Magnoliopsida</taxon>
        <taxon>Liliopsida</taxon>
        <taxon>Poales</taxon>
        <taxon>Poaceae</taxon>
        <taxon>PACMAD clade</taxon>
        <taxon>Panicoideae</taxon>
        <taxon>Panicodae</taxon>
        <taxon>Paniceae</taxon>
        <taxon>Panicinae</taxon>
        <taxon>Panicum</taxon>
        <taxon>Panicum sect. Panicum</taxon>
    </lineage>
</organism>
<dbReference type="GO" id="GO:0004674">
    <property type="term" value="F:protein serine/threonine kinase activity"/>
    <property type="evidence" value="ECO:0007669"/>
    <property type="project" value="UniProtKB-EC"/>
</dbReference>
<accession>A0A3L6TQD8</accession>
<evidence type="ECO:0000256" key="4">
    <source>
        <dbReference type="ARBA" id="ARBA00023157"/>
    </source>
</evidence>
<evidence type="ECO:0000256" key="1">
    <source>
        <dbReference type="ARBA" id="ARBA00004479"/>
    </source>
</evidence>
<dbReference type="InterPro" id="IPR003609">
    <property type="entry name" value="Pan_app"/>
</dbReference>
<evidence type="ECO:0000256" key="5">
    <source>
        <dbReference type="ARBA" id="ARBA00023170"/>
    </source>
</evidence>
<feature type="domain" description="Bulb-type lectin" evidence="8">
    <location>
        <begin position="1"/>
        <end position="134"/>
    </location>
</feature>
<dbReference type="GO" id="GO:0048544">
    <property type="term" value="P:recognition of pollen"/>
    <property type="evidence" value="ECO:0007669"/>
    <property type="project" value="InterPro"/>
</dbReference>
<dbReference type="EMBL" id="PQIB02000001">
    <property type="protein sequence ID" value="RLN41681.1"/>
    <property type="molecule type" value="Genomic_DNA"/>
</dbReference>
<comment type="catalytic activity">
    <reaction evidence="6">
        <text>L-threonyl-[protein] + ATP = O-phospho-L-threonyl-[protein] + ADP + H(+)</text>
        <dbReference type="Rhea" id="RHEA:46608"/>
        <dbReference type="Rhea" id="RHEA-COMP:11060"/>
        <dbReference type="Rhea" id="RHEA-COMP:11605"/>
        <dbReference type="ChEBI" id="CHEBI:15378"/>
        <dbReference type="ChEBI" id="CHEBI:30013"/>
        <dbReference type="ChEBI" id="CHEBI:30616"/>
        <dbReference type="ChEBI" id="CHEBI:61977"/>
        <dbReference type="ChEBI" id="CHEBI:456216"/>
        <dbReference type="EC" id="2.7.11.1"/>
    </reaction>
</comment>
<dbReference type="Pfam" id="PF00954">
    <property type="entry name" value="S_locus_glycop"/>
    <property type="match status" value="1"/>
</dbReference>
<sequence>MRGIVPGKPLSLGATVVSEDGGFALGFFAPAGSSPARLYLGIWYNDIPELTVVWVANRDAPVTNTTSAAPTLSLAAGTSDLVFSDADGRAVWTTNVTGASGTPASPAGLAAVLLNNGDLVIRSPNGTTWPVAELRAPGRHAPPGHEDPGQLNPNTCSVFVIILVAMPSKHRGGDVPDLSLSDGTPYTRYVLIYSGEYQLQCWNGSQAAWSVLGDWPACSCSRYGHCGANGYCDGTDDAVPACKCLDGFEPASAEEWSSGSFSRGCRRKEALRCGNGFLAMPGMKSPNGFRRVGNRTLEECAAECRRNCSCVAYAYADLRLSSGASTGDATRCLVWDGELIDTVKMGDVTGSDTLYLRIAGLRAGKIGNRKRRKKLILGAMGSEFGETNPVQEFVLFRCDDIVAATRNFSEAYKIGQGGFGKVYRVWSMWMEGNTKDLVDSSIMYSCLLDEVLLCSHIALLCVQEYPEDRPVMPYVVNALDNGSTTLPSPNRPAYFAQRSNEIEQVRNDMQNLVGSFTLTNIEGR</sequence>
<reference evidence="11" key="1">
    <citation type="journal article" date="2019" name="Nat. Commun.">
        <title>The genome of broomcorn millet.</title>
        <authorList>
            <person name="Zou C."/>
            <person name="Miki D."/>
            <person name="Li D."/>
            <person name="Tang Q."/>
            <person name="Xiao L."/>
            <person name="Rajput S."/>
            <person name="Deng P."/>
            <person name="Jia W."/>
            <person name="Huang R."/>
            <person name="Zhang M."/>
            <person name="Sun Y."/>
            <person name="Hu J."/>
            <person name="Fu X."/>
            <person name="Schnable P.S."/>
            <person name="Li F."/>
            <person name="Zhang H."/>
            <person name="Feng B."/>
            <person name="Zhu X."/>
            <person name="Liu R."/>
            <person name="Schnable J.C."/>
            <person name="Zhu J.-K."/>
            <person name="Zhang H."/>
        </authorList>
    </citation>
    <scope>NUCLEOTIDE SEQUENCE [LARGE SCALE GENOMIC DNA]</scope>
</reference>
<dbReference type="PROSITE" id="PS50927">
    <property type="entry name" value="BULB_LECTIN"/>
    <property type="match status" value="1"/>
</dbReference>
<comment type="catalytic activity">
    <reaction evidence="7">
        <text>L-seryl-[protein] + ATP = O-phospho-L-seryl-[protein] + ADP + H(+)</text>
        <dbReference type="Rhea" id="RHEA:17989"/>
        <dbReference type="Rhea" id="RHEA-COMP:9863"/>
        <dbReference type="Rhea" id="RHEA-COMP:11604"/>
        <dbReference type="ChEBI" id="CHEBI:15378"/>
        <dbReference type="ChEBI" id="CHEBI:29999"/>
        <dbReference type="ChEBI" id="CHEBI:30616"/>
        <dbReference type="ChEBI" id="CHEBI:83421"/>
        <dbReference type="ChEBI" id="CHEBI:456216"/>
        <dbReference type="EC" id="2.7.11.1"/>
    </reaction>
</comment>
<dbReference type="SMART" id="SM00108">
    <property type="entry name" value="B_lectin"/>
    <property type="match status" value="1"/>
</dbReference>
<evidence type="ECO:0000259" key="8">
    <source>
        <dbReference type="PROSITE" id="PS50927"/>
    </source>
</evidence>
<dbReference type="PANTHER" id="PTHR32444">
    <property type="entry name" value="BULB-TYPE LECTIN DOMAIN-CONTAINING PROTEIN"/>
    <property type="match status" value="1"/>
</dbReference>
<protein>
    <recommendedName>
        <fullName evidence="2">non-specific serine/threonine protein kinase</fullName>
        <ecNumber evidence="2">2.7.11.1</ecNumber>
    </recommendedName>
</protein>